<dbReference type="InterPro" id="IPR036705">
    <property type="entry name" value="Ribosyl_crysJ1_sf"/>
</dbReference>
<evidence type="ECO:0000313" key="3">
    <source>
        <dbReference type="EMBL" id="EZG78143.1"/>
    </source>
</evidence>
<dbReference type="RefSeq" id="XP_011129457.1">
    <property type="nucleotide sequence ID" value="XM_011131155.1"/>
</dbReference>
<proteinExistence type="predicted"/>
<feature type="binding site" evidence="1">
    <location>
        <position position="378"/>
    </location>
    <ligand>
        <name>Mg(2+)</name>
        <dbReference type="ChEBI" id="CHEBI:18420"/>
        <label>1</label>
    </ligand>
</feature>
<feature type="binding site" evidence="1">
    <location>
        <position position="379"/>
    </location>
    <ligand>
        <name>Mg(2+)</name>
        <dbReference type="ChEBI" id="CHEBI:18420"/>
        <label>1</label>
    </ligand>
</feature>
<dbReference type="OrthoDB" id="443794at2759"/>
<dbReference type="Gene3D" id="1.10.4080.10">
    <property type="entry name" value="ADP-ribosylation/Crystallin J1"/>
    <property type="match status" value="1"/>
</dbReference>
<dbReference type="SUPFAM" id="SSF101478">
    <property type="entry name" value="ADP-ribosylglycohydrolase"/>
    <property type="match status" value="1"/>
</dbReference>
<comment type="caution">
    <text evidence="3">The sequence shown here is derived from an EMBL/GenBank/DDBJ whole genome shotgun (WGS) entry which is preliminary data.</text>
</comment>
<gene>
    <name evidence="3" type="ORF">GNI_040820</name>
</gene>
<name>A0A023BA75_GRENI</name>
<dbReference type="AlphaFoldDB" id="A0A023BA75"/>
<dbReference type="PANTHER" id="PTHR16222">
    <property type="entry name" value="ADP-RIBOSYLGLYCOHYDROLASE"/>
    <property type="match status" value="1"/>
</dbReference>
<dbReference type="GeneID" id="22911579"/>
<dbReference type="EMBL" id="AFNH02000311">
    <property type="protein sequence ID" value="EZG78143.1"/>
    <property type="molecule type" value="Genomic_DNA"/>
</dbReference>
<keyword evidence="1" id="KW-0479">Metal-binding</keyword>
<dbReference type="InterPro" id="IPR005502">
    <property type="entry name" value="Ribosyl_crysJ1"/>
</dbReference>
<accession>A0A023BA75</accession>
<dbReference type="VEuPathDB" id="CryptoDB:GNI_040820"/>
<dbReference type="PANTHER" id="PTHR16222:SF35">
    <property type="entry name" value="ADP-RIBOSYLGLYCOHYDROLASE"/>
    <property type="match status" value="1"/>
</dbReference>
<protein>
    <submittedName>
        <fullName evidence="3">ADP-ribosylglycohydrolase</fullName>
    </submittedName>
</protein>
<feature type="region of interest" description="Disordered" evidence="2">
    <location>
        <begin position="197"/>
        <end position="219"/>
    </location>
</feature>
<dbReference type="InterPro" id="IPR050792">
    <property type="entry name" value="ADP-ribosylglycohydrolase"/>
</dbReference>
<dbReference type="GO" id="GO:0046872">
    <property type="term" value="F:metal ion binding"/>
    <property type="evidence" value="ECO:0007669"/>
    <property type="project" value="UniProtKB-KW"/>
</dbReference>
<feature type="compositionally biased region" description="Basic and acidic residues" evidence="2">
    <location>
        <begin position="470"/>
        <end position="481"/>
    </location>
</feature>
<dbReference type="eggNOG" id="ENOG502S2GS">
    <property type="taxonomic scope" value="Eukaryota"/>
</dbReference>
<evidence type="ECO:0000256" key="2">
    <source>
        <dbReference type="SAM" id="MobiDB-lite"/>
    </source>
</evidence>
<dbReference type="Pfam" id="PF03747">
    <property type="entry name" value="ADP_ribosyl_GH"/>
    <property type="match status" value="1"/>
</dbReference>
<feature type="region of interest" description="Disordered" evidence="2">
    <location>
        <begin position="470"/>
        <end position="523"/>
    </location>
</feature>
<keyword evidence="1" id="KW-0460">Magnesium</keyword>
<dbReference type="GO" id="GO:0016787">
    <property type="term" value="F:hydrolase activity"/>
    <property type="evidence" value="ECO:0007669"/>
    <property type="project" value="UniProtKB-KW"/>
</dbReference>
<feature type="binding site" evidence="1">
    <location>
        <position position="376"/>
    </location>
    <ligand>
        <name>Mg(2+)</name>
        <dbReference type="ChEBI" id="CHEBI:18420"/>
        <label>1</label>
    </ligand>
</feature>
<feature type="compositionally biased region" description="Low complexity" evidence="2">
    <location>
        <begin position="203"/>
        <end position="218"/>
    </location>
</feature>
<reference evidence="3" key="1">
    <citation type="submission" date="2013-12" db="EMBL/GenBank/DDBJ databases">
        <authorList>
            <person name="Omoto C.K."/>
            <person name="Sibley D."/>
            <person name="Venepally P."/>
            <person name="Hadjithomas M."/>
            <person name="Karamycheva S."/>
            <person name="Brunk B."/>
            <person name="Roos D."/>
            <person name="Caler E."/>
            <person name="Lorenzi H."/>
        </authorList>
    </citation>
    <scope>NUCLEOTIDE SEQUENCE</scope>
</reference>
<comment type="cofactor">
    <cofactor evidence="1">
        <name>Mg(2+)</name>
        <dbReference type="ChEBI" id="CHEBI:18420"/>
    </cofactor>
    <text evidence="1">Binds 2 magnesium ions per subunit.</text>
</comment>
<feature type="binding site" evidence="1">
    <location>
        <position position="155"/>
    </location>
    <ligand>
        <name>Mg(2+)</name>
        <dbReference type="ChEBI" id="CHEBI:18420"/>
        <label>1</label>
    </ligand>
</feature>
<evidence type="ECO:0000313" key="4">
    <source>
        <dbReference type="Proteomes" id="UP000019763"/>
    </source>
</evidence>
<keyword evidence="4" id="KW-1185">Reference proteome</keyword>
<sequence>MVRSVESKSRVDTGLAPALVAVLETLSPGGGPALQSVSDPKLESGLDQATLAAKPPSVDSLASATSLVGTASLPSESAKNLANVSEPCGVCSTEVRNRAVGCLLGQFVGDALGTRYEFSPGPRAAAKVAGDMRDGLLPILGGGPFALERGQVTDDTELAMALAATLRDGRYDRAAAAAAYKGWLDSGPFDVGNATRNAFAVNPGSDPSSDPSSGPSSGERLETAMLEQARLLNGESLSNGCLMRASPLALVGAGWSEVVLLDAARADCELSNPHVDAQAAVAAYVAGLRALVGTGDVSCAMERAKAAASSSKLVQGFLSAAERGEQVVQLPDGSPAVVDGQHMGYLGVALQWGFDQLLHARSFHEGLVEIVRRGGDTDTNGCIAAALLGARFGSQAVPRPWTLAVITCKQKRLGTFPQVDSRPLTDTALNLLARGAGITTGGQEAAIEHKAIEHKAIEHKAIEHKATEHEAMGFSGEEKNGAETQSKPVSRTMRRLKIKPAKSQTTKRKKAPKGLPDPGCNLA</sequence>
<feature type="binding site" evidence="1">
    <location>
        <position position="154"/>
    </location>
    <ligand>
        <name>Mg(2+)</name>
        <dbReference type="ChEBI" id="CHEBI:18420"/>
        <label>1</label>
    </ligand>
</feature>
<dbReference type="Proteomes" id="UP000019763">
    <property type="component" value="Unassembled WGS sequence"/>
</dbReference>
<organism evidence="3 4">
    <name type="scientific">Gregarina niphandrodes</name>
    <name type="common">Septate eugregarine</name>
    <dbReference type="NCBI Taxonomy" id="110365"/>
    <lineage>
        <taxon>Eukaryota</taxon>
        <taxon>Sar</taxon>
        <taxon>Alveolata</taxon>
        <taxon>Apicomplexa</taxon>
        <taxon>Conoidasida</taxon>
        <taxon>Gregarinasina</taxon>
        <taxon>Eugregarinorida</taxon>
        <taxon>Gregarinidae</taxon>
        <taxon>Gregarina</taxon>
    </lineage>
</organism>
<feature type="compositionally biased region" description="Basic residues" evidence="2">
    <location>
        <begin position="492"/>
        <end position="512"/>
    </location>
</feature>
<evidence type="ECO:0000256" key="1">
    <source>
        <dbReference type="PIRSR" id="PIRSR605502-1"/>
    </source>
</evidence>
<feature type="binding site" evidence="1">
    <location>
        <position position="153"/>
    </location>
    <ligand>
        <name>Mg(2+)</name>
        <dbReference type="ChEBI" id="CHEBI:18420"/>
        <label>1</label>
    </ligand>
</feature>